<protein>
    <submittedName>
        <fullName evidence="1">Uncharacterized protein</fullName>
    </submittedName>
</protein>
<proteinExistence type="predicted"/>
<accession>A0ABT9V124</accession>
<dbReference type="Proteomes" id="UP001231362">
    <property type="component" value="Unassembled WGS sequence"/>
</dbReference>
<dbReference type="RefSeq" id="WP_307149254.1">
    <property type="nucleotide sequence ID" value="NZ_JAUSTU010000003.1"/>
</dbReference>
<reference evidence="1 2" key="1">
    <citation type="submission" date="2023-07" db="EMBL/GenBank/DDBJ databases">
        <title>Genomic Encyclopedia of Type Strains, Phase IV (KMG-IV): sequencing the most valuable type-strain genomes for metagenomic binning, comparative biology and taxonomic classification.</title>
        <authorList>
            <person name="Goeker M."/>
        </authorList>
    </citation>
    <scope>NUCLEOTIDE SEQUENCE [LARGE SCALE GENOMIC DNA]</scope>
    <source>
        <strain evidence="1 2">DSM 23948</strain>
    </source>
</reference>
<sequence>MENKELLLAITELKSSLDKRFDDLEKLIDKRFDSVSEELYKIRNSLSSGEGVTSEDFSGKINSIEKEIKILNLDVKYLAGKSGILEMKINGLEKSTLIDRH</sequence>
<keyword evidence="2" id="KW-1185">Reference proteome</keyword>
<dbReference type="Gene3D" id="1.20.5.170">
    <property type="match status" value="1"/>
</dbReference>
<dbReference type="EMBL" id="JAUSTU010000003">
    <property type="protein sequence ID" value="MDQ0154656.1"/>
    <property type="molecule type" value="Genomic_DNA"/>
</dbReference>
<evidence type="ECO:0000313" key="2">
    <source>
        <dbReference type="Proteomes" id="UP001231362"/>
    </source>
</evidence>
<organism evidence="1 2">
    <name type="scientific">Anoxybacillus andreesenii</name>
    <dbReference type="NCBI Taxonomy" id="1325932"/>
    <lineage>
        <taxon>Bacteria</taxon>
        <taxon>Bacillati</taxon>
        <taxon>Bacillota</taxon>
        <taxon>Bacilli</taxon>
        <taxon>Bacillales</taxon>
        <taxon>Anoxybacillaceae</taxon>
        <taxon>Anoxybacillus</taxon>
    </lineage>
</organism>
<evidence type="ECO:0000313" key="1">
    <source>
        <dbReference type="EMBL" id="MDQ0154656.1"/>
    </source>
</evidence>
<gene>
    <name evidence="1" type="ORF">J2S07_000960</name>
</gene>
<comment type="caution">
    <text evidence="1">The sequence shown here is derived from an EMBL/GenBank/DDBJ whole genome shotgun (WGS) entry which is preliminary data.</text>
</comment>
<name>A0ABT9V124_9BACL</name>